<name>A0A0C2JE78_9ACTN</name>
<evidence type="ECO:0000259" key="1">
    <source>
        <dbReference type="Pfam" id="PF00296"/>
    </source>
</evidence>
<sequence>MPDYGNPIRFGVFPSPEASGLDETLAMADAAERGGLDLIGIQDHPYQRRHLDAWALMATVLARTERVGVFPDVANLPLRQPAVMAKTAASLDVISGGRFELGLGAGAFWQAISAMGGPSRTPPEAAGALEEAVEVVKLMWSDRSSVCYDGDHYRLSGVKPGPQPVHDMGVWLGVGGKRMLAAVGRLADGWVPSSAYFPPEKLPAMSERIDAAARDAGRDPARIRRIYNVMGTVDGSGEGALQGPPHAWVEELSRIAVENGMDTFVFAPEEGGVVQVERFAAEVAPAVREEVARRRGRG</sequence>
<reference evidence="3" key="1">
    <citation type="journal article" date="2015" name="Chem. Biol.">
        <title>Structure, bioactivity, and resistance mechanism of streptomonomicin, an unusual lasso Peptide from an understudied halophilic actinomycete.</title>
        <authorList>
            <person name="Metelev M."/>
            <person name="Tietz J.I."/>
            <person name="Melby J.O."/>
            <person name="Blair P.M."/>
            <person name="Zhu L."/>
            <person name="Livnat I."/>
            <person name="Severinov K."/>
            <person name="Mitchell D.A."/>
        </authorList>
    </citation>
    <scope>NUCLEOTIDE SEQUENCE [LARGE SCALE GENOMIC DNA]</scope>
    <source>
        <strain evidence="3">YIM 90003</strain>
    </source>
</reference>
<evidence type="ECO:0000313" key="3">
    <source>
        <dbReference type="Proteomes" id="UP000031675"/>
    </source>
</evidence>
<dbReference type="RefSeq" id="WP_040275954.1">
    <property type="nucleotide sequence ID" value="NZ_JROO01000041.1"/>
</dbReference>
<comment type="caution">
    <text evidence="2">The sequence shown here is derived from an EMBL/GenBank/DDBJ whole genome shotgun (WGS) entry which is preliminary data.</text>
</comment>
<protein>
    <submittedName>
        <fullName evidence="2">N5,N10-methylene tetrahydromethanopterin reductase</fullName>
    </submittedName>
</protein>
<dbReference type="EMBL" id="JROO01000041">
    <property type="protein sequence ID" value="KIH97210.1"/>
    <property type="molecule type" value="Genomic_DNA"/>
</dbReference>
<dbReference type="PANTHER" id="PTHR43244">
    <property type="match status" value="1"/>
</dbReference>
<gene>
    <name evidence="2" type="ORF">LP52_20370</name>
</gene>
<dbReference type="GO" id="GO:0016705">
    <property type="term" value="F:oxidoreductase activity, acting on paired donors, with incorporation or reduction of molecular oxygen"/>
    <property type="evidence" value="ECO:0007669"/>
    <property type="project" value="InterPro"/>
</dbReference>
<dbReference type="Gene3D" id="3.20.20.30">
    <property type="entry name" value="Luciferase-like domain"/>
    <property type="match status" value="1"/>
</dbReference>
<dbReference type="Pfam" id="PF00296">
    <property type="entry name" value="Bac_luciferase"/>
    <property type="match status" value="1"/>
</dbReference>
<dbReference type="STRING" id="183763.LP52_20370"/>
<proteinExistence type="predicted"/>
<dbReference type="AlphaFoldDB" id="A0A0C2JE78"/>
<keyword evidence="3" id="KW-1185">Reference proteome</keyword>
<dbReference type="SUPFAM" id="SSF51679">
    <property type="entry name" value="Bacterial luciferase-like"/>
    <property type="match status" value="1"/>
</dbReference>
<dbReference type="CDD" id="cd01097">
    <property type="entry name" value="Tetrahydromethanopterin_reductase"/>
    <property type="match status" value="1"/>
</dbReference>
<dbReference type="Proteomes" id="UP000031675">
    <property type="component" value="Unassembled WGS sequence"/>
</dbReference>
<dbReference type="OrthoDB" id="9775082at2"/>
<dbReference type="InterPro" id="IPR036661">
    <property type="entry name" value="Luciferase-like_sf"/>
</dbReference>
<dbReference type="PANTHER" id="PTHR43244:SF2">
    <property type="entry name" value="CONSERVED HYPOTHETICAL ALANINE AND PROLINE-RICH PROTEIN"/>
    <property type="match status" value="1"/>
</dbReference>
<dbReference type="InterPro" id="IPR050564">
    <property type="entry name" value="F420-G6PD/mer"/>
</dbReference>
<organism evidence="2 3">
    <name type="scientific">Streptomonospora alba</name>
    <dbReference type="NCBI Taxonomy" id="183763"/>
    <lineage>
        <taxon>Bacteria</taxon>
        <taxon>Bacillati</taxon>
        <taxon>Actinomycetota</taxon>
        <taxon>Actinomycetes</taxon>
        <taxon>Streptosporangiales</taxon>
        <taxon>Nocardiopsidaceae</taxon>
        <taxon>Streptomonospora</taxon>
    </lineage>
</organism>
<dbReference type="InterPro" id="IPR011251">
    <property type="entry name" value="Luciferase-like_dom"/>
</dbReference>
<feature type="domain" description="Luciferase-like" evidence="1">
    <location>
        <begin position="12"/>
        <end position="240"/>
    </location>
</feature>
<evidence type="ECO:0000313" key="2">
    <source>
        <dbReference type="EMBL" id="KIH97210.1"/>
    </source>
</evidence>
<accession>A0A0C2JE78</accession>